<keyword evidence="11" id="KW-0443">Lipid metabolism</keyword>
<dbReference type="Gene3D" id="3.40.50.1820">
    <property type="entry name" value="alpha/beta hydrolase"/>
    <property type="match status" value="1"/>
</dbReference>
<comment type="cofactor">
    <cofactor evidence="1">
        <name>Ca(2+)</name>
        <dbReference type="ChEBI" id="CHEBI:29108"/>
    </cofactor>
</comment>
<keyword evidence="4" id="KW-0597">Phosphoprotein</keyword>
<evidence type="ECO:0000313" key="17">
    <source>
        <dbReference type="EMBL" id="MBY10909.1"/>
    </source>
</evidence>
<protein>
    <recommendedName>
        <fullName evidence="14">sn-1-specific diacylglycerol lipase</fullName>
        <ecNumber evidence="14">3.1.1.116</ecNumber>
    </recommendedName>
</protein>
<feature type="transmembrane region" description="Helical" evidence="15">
    <location>
        <begin position="56"/>
        <end position="81"/>
    </location>
</feature>
<proteinExistence type="predicted"/>
<keyword evidence="12 15" id="KW-0472">Membrane</keyword>
<feature type="transmembrane region" description="Helical" evidence="15">
    <location>
        <begin position="93"/>
        <end position="114"/>
    </location>
</feature>
<name>A0A2R5LN43_9ACAR</name>
<dbReference type="GO" id="GO:0016298">
    <property type="term" value="F:lipase activity"/>
    <property type="evidence" value="ECO:0007669"/>
    <property type="project" value="TreeGrafter"/>
</dbReference>
<dbReference type="EMBL" id="GGLE01006783">
    <property type="protein sequence ID" value="MBY10909.1"/>
    <property type="molecule type" value="Transcribed_RNA"/>
</dbReference>
<evidence type="ECO:0000256" key="1">
    <source>
        <dbReference type="ARBA" id="ARBA00001913"/>
    </source>
</evidence>
<evidence type="ECO:0000256" key="8">
    <source>
        <dbReference type="ARBA" id="ARBA00022837"/>
    </source>
</evidence>
<dbReference type="GO" id="GO:0046340">
    <property type="term" value="P:diacylglycerol catabolic process"/>
    <property type="evidence" value="ECO:0007669"/>
    <property type="project" value="TreeGrafter"/>
</dbReference>
<comment type="catalytic activity">
    <reaction evidence="13">
        <text>a 1,2-diacyl-sn-glycerol + H2O = a 2-acylglycerol + a fatty acid + H(+)</text>
        <dbReference type="Rhea" id="RHEA:33275"/>
        <dbReference type="ChEBI" id="CHEBI:15377"/>
        <dbReference type="ChEBI" id="CHEBI:15378"/>
        <dbReference type="ChEBI" id="CHEBI:17389"/>
        <dbReference type="ChEBI" id="CHEBI:17815"/>
        <dbReference type="ChEBI" id="CHEBI:28868"/>
        <dbReference type="EC" id="3.1.1.116"/>
    </reaction>
    <physiologicalReaction direction="left-to-right" evidence="13">
        <dbReference type="Rhea" id="RHEA:33276"/>
    </physiologicalReaction>
</comment>
<evidence type="ECO:0000256" key="11">
    <source>
        <dbReference type="ARBA" id="ARBA00023098"/>
    </source>
</evidence>
<evidence type="ECO:0000256" key="7">
    <source>
        <dbReference type="ARBA" id="ARBA00022801"/>
    </source>
</evidence>
<dbReference type="PANTHER" id="PTHR45792">
    <property type="entry name" value="DIACYLGLYCEROL LIPASE HOMOLOG-RELATED"/>
    <property type="match status" value="1"/>
</dbReference>
<keyword evidence="9" id="KW-0442">Lipid degradation</keyword>
<dbReference type="CDD" id="cd00519">
    <property type="entry name" value="Lipase_3"/>
    <property type="match status" value="1"/>
</dbReference>
<keyword evidence="3" id="KW-1003">Cell membrane</keyword>
<evidence type="ECO:0000256" key="9">
    <source>
        <dbReference type="ARBA" id="ARBA00022963"/>
    </source>
</evidence>
<evidence type="ECO:0000256" key="5">
    <source>
        <dbReference type="ARBA" id="ARBA00022692"/>
    </source>
</evidence>
<keyword evidence="10 15" id="KW-1133">Transmembrane helix</keyword>
<evidence type="ECO:0000256" key="10">
    <source>
        <dbReference type="ARBA" id="ARBA00022989"/>
    </source>
</evidence>
<dbReference type="GO" id="GO:0019369">
    <property type="term" value="P:arachidonate metabolic process"/>
    <property type="evidence" value="ECO:0007669"/>
    <property type="project" value="TreeGrafter"/>
</dbReference>
<feature type="transmembrane region" description="Helical" evidence="15">
    <location>
        <begin position="20"/>
        <end position="44"/>
    </location>
</feature>
<evidence type="ECO:0000256" key="13">
    <source>
        <dbReference type="ARBA" id="ARBA00024531"/>
    </source>
</evidence>
<evidence type="ECO:0000256" key="15">
    <source>
        <dbReference type="SAM" id="Phobius"/>
    </source>
</evidence>
<keyword evidence="7" id="KW-0378">Hydrolase</keyword>
<sequence>MPGVIACGRRWNFSSDDIPVPTLVDICIRTIVLLTVGAACLYYANQWECLELSLFFTTYLGMLGIATAGLLVDIPLGIVASRGTMFNARPRRHALCLLYFKLAVYLSEITYQVYATYVAFNYTDVCMPPGLQSFYKWVLLVPWIALLLFLLYLFHVYDPLGHPKHRQINDTLNATGEIRKVFLALSEKSLTKIRKSWKRRLKFLHCCAVGHDKNNDDAYEHAVDVFSAQFQDVDVVPSDLAVAFVLLRKKQKRRLAFTGTSSANPCGPRPIPFTTDGGGTSDRVLPENALHFLRFAWGSYGWPVYVLSHPCTWMCTLWNGIRCTNQEDSDRIVGDNCFQCNAATLRCVTQIAPEDSVYSSFSNGVYRLPFFVAFDHKTCSVVVAVRGTASLDDLVTDTAMTHGVLSDIDGVPAGKCNLGVLRCAQHLLPLLEAPLAAAFREHPNYRLVLTGHSLGGSVTAVLSLMLRSKYPTLQCYAYSPTTIFDATLARLSKECVLTVAVGDDVIMRTGLAQLFELKRECIQVVIEADVPKSKLMYQFCAAVCCGARITPKYNEDGRNDDVGETALEEKVPKDHLAVGNSCDNVRQLVNAAMASGPQFDVLYPPGRILLLTKCSTGFSMSWAPAEYFDHIVISPSMFSDHRPDVIMRALRSVTTKHL</sequence>
<dbReference type="GO" id="GO:0046872">
    <property type="term" value="F:metal ion binding"/>
    <property type="evidence" value="ECO:0007669"/>
    <property type="project" value="UniProtKB-KW"/>
</dbReference>
<evidence type="ECO:0000259" key="16">
    <source>
        <dbReference type="Pfam" id="PF01764"/>
    </source>
</evidence>
<dbReference type="Pfam" id="PF01764">
    <property type="entry name" value="Lipase_3"/>
    <property type="match status" value="1"/>
</dbReference>
<comment type="subcellular location">
    <subcellularLocation>
        <location evidence="2">Cell membrane</location>
        <topology evidence="2">Multi-pass membrane protein</topology>
    </subcellularLocation>
</comment>
<evidence type="ECO:0000256" key="14">
    <source>
        <dbReference type="ARBA" id="ARBA00026104"/>
    </source>
</evidence>
<feature type="domain" description="Fungal lipase-type" evidence="16">
    <location>
        <begin position="382"/>
        <end position="508"/>
    </location>
</feature>
<evidence type="ECO:0000256" key="12">
    <source>
        <dbReference type="ARBA" id="ARBA00023136"/>
    </source>
</evidence>
<dbReference type="InterPro" id="IPR029058">
    <property type="entry name" value="AB_hydrolase_fold"/>
</dbReference>
<evidence type="ECO:0000256" key="4">
    <source>
        <dbReference type="ARBA" id="ARBA00022553"/>
    </source>
</evidence>
<feature type="transmembrane region" description="Helical" evidence="15">
    <location>
        <begin position="134"/>
        <end position="157"/>
    </location>
</feature>
<accession>A0A2R5LN43</accession>
<dbReference type="PANTHER" id="PTHR45792:SF8">
    <property type="entry name" value="DIACYLGLYCEROL LIPASE-ALPHA"/>
    <property type="match status" value="1"/>
</dbReference>
<evidence type="ECO:0000256" key="2">
    <source>
        <dbReference type="ARBA" id="ARBA00004651"/>
    </source>
</evidence>
<dbReference type="SUPFAM" id="SSF53474">
    <property type="entry name" value="alpha/beta-Hydrolases"/>
    <property type="match status" value="1"/>
</dbReference>
<reference evidence="17" key="1">
    <citation type="submission" date="2018-03" db="EMBL/GenBank/DDBJ databases">
        <title>The relapsing fever spirochete Borrelia turicatae persists in the highly oxidative environment of its soft-bodied tick vector.</title>
        <authorList>
            <person name="Bourret T.J."/>
            <person name="Boyle W.K."/>
            <person name="Valenzuela J.G."/>
            <person name="Oliveira F."/>
            <person name="Lopez J.E."/>
        </authorList>
    </citation>
    <scope>NUCLEOTIDE SEQUENCE</scope>
    <source>
        <strain evidence="17">Kansas strain/isolate</strain>
        <tissue evidence="17">Salivary glands</tissue>
    </source>
</reference>
<dbReference type="GO" id="GO:0005886">
    <property type="term" value="C:plasma membrane"/>
    <property type="evidence" value="ECO:0007669"/>
    <property type="project" value="UniProtKB-SubCell"/>
</dbReference>
<dbReference type="EC" id="3.1.1.116" evidence="14"/>
<keyword evidence="5 15" id="KW-0812">Transmembrane</keyword>
<dbReference type="AlphaFoldDB" id="A0A2R5LN43"/>
<organism evidence="17">
    <name type="scientific">Ornithodoros turicata</name>
    <dbReference type="NCBI Taxonomy" id="34597"/>
    <lineage>
        <taxon>Eukaryota</taxon>
        <taxon>Metazoa</taxon>
        <taxon>Ecdysozoa</taxon>
        <taxon>Arthropoda</taxon>
        <taxon>Chelicerata</taxon>
        <taxon>Arachnida</taxon>
        <taxon>Acari</taxon>
        <taxon>Parasitiformes</taxon>
        <taxon>Ixodida</taxon>
        <taxon>Ixodoidea</taxon>
        <taxon>Argasidae</taxon>
        <taxon>Ornithodorinae</taxon>
        <taxon>Ornithodoros</taxon>
    </lineage>
</organism>
<keyword evidence="6" id="KW-0479">Metal-binding</keyword>
<evidence type="ECO:0000256" key="3">
    <source>
        <dbReference type="ARBA" id="ARBA00022475"/>
    </source>
</evidence>
<evidence type="ECO:0000256" key="6">
    <source>
        <dbReference type="ARBA" id="ARBA00022723"/>
    </source>
</evidence>
<dbReference type="InterPro" id="IPR002921">
    <property type="entry name" value="Fungal_lipase-type"/>
</dbReference>
<keyword evidence="8" id="KW-0106">Calcium</keyword>
<dbReference type="InterPro" id="IPR052214">
    <property type="entry name" value="DAG_Lipase-Related"/>
</dbReference>